<reference evidence="1 2" key="1">
    <citation type="journal article" date="2016" name="Sci. Rep.">
        <title>The Dendrobium catenatum Lindl. genome sequence provides insights into polysaccharide synthase, floral development and adaptive evolution.</title>
        <authorList>
            <person name="Zhang G.Q."/>
            <person name="Xu Q."/>
            <person name="Bian C."/>
            <person name="Tsai W.C."/>
            <person name="Yeh C.M."/>
            <person name="Liu K.W."/>
            <person name="Yoshida K."/>
            <person name="Zhang L.S."/>
            <person name="Chang S.B."/>
            <person name="Chen F."/>
            <person name="Shi Y."/>
            <person name="Su Y.Y."/>
            <person name="Zhang Y.Q."/>
            <person name="Chen L.J."/>
            <person name="Yin Y."/>
            <person name="Lin M."/>
            <person name="Huang H."/>
            <person name="Deng H."/>
            <person name="Wang Z.W."/>
            <person name="Zhu S.L."/>
            <person name="Zhao X."/>
            <person name="Deng C."/>
            <person name="Niu S.C."/>
            <person name="Huang J."/>
            <person name="Wang M."/>
            <person name="Liu G.H."/>
            <person name="Yang H.J."/>
            <person name="Xiao X.J."/>
            <person name="Hsiao Y.Y."/>
            <person name="Wu W.L."/>
            <person name="Chen Y.Y."/>
            <person name="Mitsuda N."/>
            <person name="Ohme-Takagi M."/>
            <person name="Luo Y.B."/>
            <person name="Van de Peer Y."/>
            <person name="Liu Z.J."/>
        </authorList>
    </citation>
    <scope>NUCLEOTIDE SEQUENCE [LARGE SCALE GENOMIC DNA]</scope>
    <source>
        <tissue evidence="1">The whole plant</tissue>
    </source>
</reference>
<sequence>MYVNSRAHCFPSAYEVGGPSMACVVDPYNERPSSSYFTSVSATFKLSVLPRMPTSENSLTNTPHLVKLNGQYKHYGGLFLILLRHRIRIKVDKMMYVKAFMIVNLGEGARVHFNSSILRISVPNVKGIVKKTSIEAIDEKSPKRNSVFSRLSMSPVIAPVIQKKVPDTKI</sequence>
<evidence type="ECO:0000313" key="2">
    <source>
        <dbReference type="Proteomes" id="UP000233837"/>
    </source>
</evidence>
<dbReference type="EMBL" id="KZ502537">
    <property type="protein sequence ID" value="PKU76501.1"/>
    <property type="molecule type" value="Genomic_DNA"/>
</dbReference>
<accession>A0A2I0WLG8</accession>
<reference evidence="1 2" key="2">
    <citation type="journal article" date="2017" name="Nature">
        <title>The Apostasia genome and the evolution of orchids.</title>
        <authorList>
            <person name="Zhang G.Q."/>
            <person name="Liu K.W."/>
            <person name="Li Z."/>
            <person name="Lohaus R."/>
            <person name="Hsiao Y.Y."/>
            <person name="Niu S.C."/>
            <person name="Wang J.Y."/>
            <person name="Lin Y.C."/>
            <person name="Xu Q."/>
            <person name="Chen L.J."/>
            <person name="Yoshida K."/>
            <person name="Fujiwara S."/>
            <person name="Wang Z.W."/>
            <person name="Zhang Y.Q."/>
            <person name="Mitsuda N."/>
            <person name="Wang M."/>
            <person name="Liu G.H."/>
            <person name="Pecoraro L."/>
            <person name="Huang H.X."/>
            <person name="Xiao X.J."/>
            <person name="Lin M."/>
            <person name="Wu X.Y."/>
            <person name="Wu W.L."/>
            <person name="Chen Y.Y."/>
            <person name="Chang S.B."/>
            <person name="Sakamoto S."/>
            <person name="Ohme-Takagi M."/>
            <person name="Yagi M."/>
            <person name="Zeng S.J."/>
            <person name="Shen C.Y."/>
            <person name="Yeh C.M."/>
            <person name="Luo Y.B."/>
            <person name="Tsai W.C."/>
            <person name="Van de Peer Y."/>
            <person name="Liu Z.J."/>
        </authorList>
    </citation>
    <scope>NUCLEOTIDE SEQUENCE [LARGE SCALE GENOMIC DNA]</scope>
    <source>
        <tissue evidence="1">The whole plant</tissue>
    </source>
</reference>
<dbReference type="AlphaFoldDB" id="A0A2I0WLG8"/>
<dbReference type="Proteomes" id="UP000233837">
    <property type="component" value="Unassembled WGS sequence"/>
</dbReference>
<organism evidence="1 2">
    <name type="scientific">Dendrobium catenatum</name>
    <dbReference type="NCBI Taxonomy" id="906689"/>
    <lineage>
        <taxon>Eukaryota</taxon>
        <taxon>Viridiplantae</taxon>
        <taxon>Streptophyta</taxon>
        <taxon>Embryophyta</taxon>
        <taxon>Tracheophyta</taxon>
        <taxon>Spermatophyta</taxon>
        <taxon>Magnoliopsida</taxon>
        <taxon>Liliopsida</taxon>
        <taxon>Asparagales</taxon>
        <taxon>Orchidaceae</taxon>
        <taxon>Epidendroideae</taxon>
        <taxon>Malaxideae</taxon>
        <taxon>Dendrobiinae</taxon>
        <taxon>Dendrobium</taxon>
    </lineage>
</organism>
<gene>
    <name evidence="1" type="ORF">MA16_Dca001105</name>
</gene>
<keyword evidence="2" id="KW-1185">Reference proteome</keyword>
<protein>
    <submittedName>
        <fullName evidence="1">Uncharacterized protein</fullName>
    </submittedName>
</protein>
<proteinExistence type="predicted"/>
<evidence type="ECO:0000313" key="1">
    <source>
        <dbReference type="EMBL" id="PKU76501.1"/>
    </source>
</evidence>
<name>A0A2I0WLG8_9ASPA</name>